<name>V6ARH0_9ARCH</name>
<keyword evidence="3" id="KW-1185">Reference proteome</keyword>
<dbReference type="InterPro" id="IPR051797">
    <property type="entry name" value="TrmB-like"/>
</dbReference>
<dbReference type="EMBL" id="CBTY010000006">
    <property type="protein sequence ID" value="CDI05154.1"/>
    <property type="molecule type" value="Genomic_DNA"/>
</dbReference>
<dbReference type="Gene3D" id="1.10.10.10">
    <property type="entry name" value="Winged helix-like DNA-binding domain superfamily/Winged helix DNA-binding domain"/>
    <property type="match status" value="1"/>
</dbReference>
<dbReference type="OrthoDB" id="30795at2157"/>
<proteinExistence type="predicted"/>
<dbReference type="SUPFAM" id="SSF46785">
    <property type="entry name" value="Winged helix' DNA-binding domain"/>
    <property type="match status" value="1"/>
</dbReference>
<evidence type="ECO:0000313" key="3">
    <source>
        <dbReference type="Proteomes" id="UP000018159"/>
    </source>
</evidence>
<reference evidence="2 3" key="1">
    <citation type="journal article" date="2013" name="PLoS ONE">
        <title>Enrichment and Genome Sequence of the Group I.1a Ammonia-Oxidizing Archaeon ?Ca. Nitrosotenuis uzonensis? Representing a Clade Globally.</title>
        <authorList>
            <person name="Lebedeva E.V."/>
            <person name="Hatzenpichler R."/>
            <person name="Pelletier E."/>
            <person name="Schuster N."/>
            <person name="Hauzmayer S."/>
            <person name="Bulaev A."/>
            <person name="Grigor'eva N.V."/>
            <person name="Galushko A."/>
            <person name="Schmid M."/>
            <person name="Palatinszky M."/>
            <person name="Le Paslier D."/>
            <person name="Daims H."/>
            <person name="Wagner M."/>
        </authorList>
    </citation>
    <scope>NUCLEOTIDE SEQUENCE [LARGE SCALE GENOMIC DNA]</scope>
    <source>
        <strain evidence="2 3">N4</strain>
    </source>
</reference>
<gene>
    <name evidence="2" type="ORF">NITUZ_140229</name>
</gene>
<organism evidence="2 3">
    <name type="scientific">Candidatus Nitrosotenuis uzonensis</name>
    <dbReference type="NCBI Taxonomy" id="1407055"/>
    <lineage>
        <taxon>Archaea</taxon>
        <taxon>Nitrososphaerota</taxon>
        <taxon>Candidatus Nitrosotenuis</taxon>
    </lineage>
</organism>
<evidence type="ECO:0000313" key="2">
    <source>
        <dbReference type="EMBL" id="CDI05154.1"/>
    </source>
</evidence>
<dbReference type="RefSeq" id="WP_048194584.1">
    <property type="nucleotide sequence ID" value="NZ_CBTY010000006.1"/>
</dbReference>
<dbReference type="AlphaFoldDB" id="V6ARH0"/>
<dbReference type="InterPro" id="IPR036388">
    <property type="entry name" value="WH-like_DNA-bd_sf"/>
</dbReference>
<protein>
    <recommendedName>
        <fullName evidence="1">Transcription regulator TrmB N-terminal domain-containing protein</fullName>
    </recommendedName>
</protein>
<dbReference type="STRING" id="1407055.NITUZ_140229"/>
<dbReference type="PANTHER" id="PTHR34293">
    <property type="entry name" value="HTH-TYPE TRANSCRIPTIONAL REGULATOR TRMBL2"/>
    <property type="match status" value="1"/>
</dbReference>
<dbReference type="Pfam" id="PF01978">
    <property type="entry name" value="TrmB"/>
    <property type="match status" value="1"/>
</dbReference>
<dbReference type="InterPro" id="IPR036390">
    <property type="entry name" value="WH_DNA-bd_sf"/>
</dbReference>
<accession>V6ARH0</accession>
<sequence>MFVLNGNADRILETLMSCGLTEYESKVYFTLLLTEKSKMLELSKKSSVPQSKIYLTVDGLRDKGLVDVSDEMPKTAAPRKFEPYLGKAINEKQKEISNLIESGNSIRDIIYGLRPVAVKYKNKYRVFEPKHRRKCLT</sequence>
<evidence type="ECO:0000259" key="1">
    <source>
        <dbReference type="Pfam" id="PF01978"/>
    </source>
</evidence>
<dbReference type="Proteomes" id="UP000018159">
    <property type="component" value="Unassembled WGS sequence"/>
</dbReference>
<dbReference type="InterPro" id="IPR002831">
    <property type="entry name" value="Tscrpt_reg_TrmB_N"/>
</dbReference>
<feature type="domain" description="Transcription regulator TrmB N-terminal" evidence="1">
    <location>
        <begin position="16"/>
        <end position="75"/>
    </location>
</feature>
<dbReference type="PANTHER" id="PTHR34293:SF1">
    <property type="entry name" value="HTH-TYPE TRANSCRIPTIONAL REGULATOR TRMBL2"/>
    <property type="match status" value="1"/>
</dbReference>
<comment type="caution">
    <text evidence="2">The sequence shown here is derived from an EMBL/GenBank/DDBJ whole genome shotgun (WGS) entry which is preliminary data.</text>
</comment>